<feature type="compositionally biased region" description="Polar residues" evidence="1">
    <location>
        <begin position="945"/>
        <end position="966"/>
    </location>
</feature>
<dbReference type="SUPFAM" id="SSF81383">
    <property type="entry name" value="F-box domain"/>
    <property type="match status" value="1"/>
</dbReference>
<dbReference type="PANTHER" id="PTHR45691:SF1">
    <property type="entry name" value="FH2 DOMAIN-CONTAINING PROTEIN 1-RELATED"/>
    <property type="match status" value="1"/>
</dbReference>
<dbReference type="InterPro" id="IPR001810">
    <property type="entry name" value="F-box_dom"/>
</dbReference>
<protein>
    <recommendedName>
        <fullName evidence="2">F-box domain-containing protein</fullName>
    </recommendedName>
</protein>
<evidence type="ECO:0000256" key="1">
    <source>
        <dbReference type="SAM" id="MobiDB-lite"/>
    </source>
</evidence>
<feature type="compositionally biased region" description="Basic and acidic residues" evidence="1">
    <location>
        <begin position="1059"/>
        <end position="1069"/>
    </location>
</feature>
<dbReference type="Pfam" id="PF25422">
    <property type="entry name" value="DUF7892"/>
    <property type="match status" value="1"/>
</dbReference>
<evidence type="ECO:0000313" key="4">
    <source>
        <dbReference type="Proteomes" id="UP000275078"/>
    </source>
</evidence>
<feature type="domain" description="F-box" evidence="2">
    <location>
        <begin position="66"/>
        <end position="112"/>
    </location>
</feature>
<feature type="compositionally biased region" description="Polar residues" evidence="1">
    <location>
        <begin position="274"/>
        <end position="284"/>
    </location>
</feature>
<dbReference type="PANTHER" id="PTHR45691">
    <property type="entry name" value="PROTEIN DIAPHANOUS"/>
    <property type="match status" value="1"/>
</dbReference>
<reference evidence="3 4" key="1">
    <citation type="journal article" date="2018" name="Nat. Ecol. Evol.">
        <title>Pezizomycetes genomes reveal the molecular basis of ectomycorrhizal truffle lifestyle.</title>
        <authorList>
            <person name="Murat C."/>
            <person name="Payen T."/>
            <person name="Noel B."/>
            <person name="Kuo A."/>
            <person name="Morin E."/>
            <person name="Chen J."/>
            <person name="Kohler A."/>
            <person name="Krizsan K."/>
            <person name="Balestrini R."/>
            <person name="Da Silva C."/>
            <person name="Montanini B."/>
            <person name="Hainaut M."/>
            <person name="Levati E."/>
            <person name="Barry K.W."/>
            <person name="Belfiori B."/>
            <person name="Cichocki N."/>
            <person name="Clum A."/>
            <person name="Dockter R.B."/>
            <person name="Fauchery L."/>
            <person name="Guy J."/>
            <person name="Iotti M."/>
            <person name="Le Tacon F."/>
            <person name="Lindquist E.A."/>
            <person name="Lipzen A."/>
            <person name="Malagnac F."/>
            <person name="Mello A."/>
            <person name="Molinier V."/>
            <person name="Miyauchi S."/>
            <person name="Poulain J."/>
            <person name="Riccioni C."/>
            <person name="Rubini A."/>
            <person name="Sitrit Y."/>
            <person name="Splivallo R."/>
            <person name="Traeger S."/>
            <person name="Wang M."/>
            <person name="Zifcakova L."/>
            <person name="Wipf D."/>
            <person name="Zambonelli A."/>
            <person name="Paolocci F."/>
            <person name="Nowrousian M."/>
            <person name="Ottonello S."/>
            <person name="Baldrian P."/>
            <person name="Spatafora J.W."/>
            <person name="Henrissat B."/>
            <person name="Nagy L.G."/>
            <person name="Aury J.M."/>
            <person name="Wincker P."/>
            <person name="Grigoriev I.V."/>
            <person name="Bonfante P."/>
            <person name="Martin F.M."/>
        </authorList>
    </citation>
    <scope>NUCLEOTIDE SEQUENCE [LARGE SCALE GENOMIC DNA]</scope>
    <source>
        <strain evidence="3 4">RN42</strain>
    </source>
</reference>
<feature type="compositionally biased region" description="Pro residues" evidence="1">
    <location>
        <begin position="620"/>
        <end position="643"/>
    </location>
</feature>
<dbReference type="OrthoDB" id="2322499at2759"/>
<evidence type="ECO:0000259" key="2">
    <source>
        <dbReference type="PROSITE" id="PS50181"/>
    </source>
</evidence>
<feature type="region of interest" description="Disordered" evidence="1">
    <location>
        <begin position="474"/>
        <end position="497"/>
    </location>
</feature>
<sequence length="1333" mass="149270">MDTSLSLEGKIHIDVEGEDDYMSDDGSIHSIPMMEEDNEPTFDGVVKSKQSMIPIPIGKASTNEDLPPSLRLPEKLWTEIFSVLRPKELGQLRRVCKLFNTTLNNESIWRRSRKRHHKEMTRPVFGMKEWEVFKLSQGGTCLVCNGSKTPPDTTPQIIWQFQTRCCSVCLVENITKAIDIPANSDYPPKIYESLPYAIVDADGRLVASTQKQPPLGAVKAYWTEHVNKIKAQYEDAKSLNADEEWLKGLDRECEMNRVDFARLEKGEPCKQASRPATQRTNTTKSQKKHAVPTLTSQNSSNGVQQASAIPRLPSGRTEKSQSEVAEIFAKRRADIEARCATLTPPIPKEILQHMPAYQAALLINQPLSDAHWDVLLPKLLEQREVAESDEKLRLELLAASSRQKEEKKAQDAVLKEAKEKTEKEWEEVQSKVKEDLGKIADELVTAWSGPINKETAPRFAADVLLRTRERYYKENPYSQQDPEHEKPLDPSAPGGAAQLELPTANRLVLENMKFVFDTRIKPLTDPHTKDLFYCNGCTHSKMYGFEGVIQHYAAKHTTFMTLGSTIVHWKSSWPFNPPFDPNPTPRPQNQHHLNVFHYPMGHNAGHMRNSRNSYGGPVGQVPPAPPSQAMYPPGPHGYPPSQPIQPHYQSHHHQSPRHHLSQHHQKPQLPARPPHQMTPVHYQPQPAPTPPVYNQPYPYPQHAQMSPTYRSASQQPMVPPPAAAVPPPPAPAAYASNPYNNEINFVGGIAKDAWQLLSGIKDLPVSVRVYFVIQRTSSQFKARYGREVDFAIFQEALKEQQLMRSMRNANGLYCLSCTHTGGAPVVLPGQGRVFAFHNLLAHFDSIHVQRNRLGDKFDWKIHMIKLPELHEISALKNAPGMDEKKLRALIEAFPSAFPPGTTLAGGQFNPAPGPVSAMSGNRGPPPHLPPDIPLPLQPGKASIGGNPQSQNTGPGVQSASTISTTAMPIKQENRGPGSSLPPIPPPPRGNPDGKQGEQEADKFLQNYIAQVEPTKGHRPGSPRQGGDHLRIPSRGESPMSSRTISPRNGEPPRHNPGMDFRRDQEDRSRSVYRGEPSRYRTARSRSPRSAALPPPPPPPHGGERERYGHYDDRGLGGYPPRPPAPYDGRDPYDREPRGYRDPHDPYAAQYYRDDRRRTPSAGYPGYGAPPAVGYPVRYDQPQPQYPPNPYDSRHAPDRYGSYLPPPPPPQAPAQHPHYPLPPHHPHHEQPPYPYDGRGYPPPPPQGAPQQYYDDRHRNLGPPPPHSMPPQQHLGTNSLRPGTGLPAPPHQRQRTPPRVKAHHPRTDDYENDQGNNKRPKRDGGNNNNYGRRYG</sequence>
<dbReference type="EMBL" id="ML119657">
    <property type="protein sequence ID" value="RPA84683.1"/>
    <property type="molecule type" value="Genomic_DNA"/>
</dbReference>
<name>A0A3N4IEV9_ASCIM</name>
<dbReference type="Pfam" id="PF12937">
    <property type="entry name" value="F-box-like"/>
    <property type="match status" value="1"/>
</dbReference>
<feature type="compositionally biased region" description="Basic and acidic residues" evidence="1">
    <location>
        <begin position="1127"/>
        <end position="1144"/>
    </location>
</feature>
<dbReference type="GO" id="GO:0005884">
    <property type="term" value="C:actin filament"/>
    <property type="evidence" value="ECO:0007669"/>
    <property type="project" value="TreeGrafter"/>
</dbReference>
<feature type="region of interest" description="Disordered" evidence="1">
    <location>
        <begin position="266"/>
        <end position="306"/>
    </location>
</feature>
<dbReference type="Proteomes" id="UP000275078">
    <property type="component" value="Unassembled WGS sequence"/>
</dbReference>
<feature type="compositionally biased region" description="Pro residues" evidence="1">
    <location>
        <begin position="717"/>
        <end position="729"/>
    </location>
</feature>
<feature type="compositionally biased region" description="Pro residues" evidence="1">
    <location>
        <begin position="923"/>
        <end position="936"/>
    </location>
</feature>
<gene>
    <name evidence="3" type="ORF">BJ508DRAFT_25556</name>
</gene>
<feature type="compositionally biased region" description="Basic residues" evidence="1">
    <location>
        <begin position="1290"/>
        <end position="1302"/>
    </location>
</feature>
<feature type="region of interest" description="Disordered" evidence="1">
    <location>
        <begin position="603"/>
        <end position="729"/>
    </location>
</feature>
<feature type="compositionally biased region" description="Basic and acidic residues" evidence="1">
    <location>
        <begin position="1101"/>
        <end position="1114"/>
    </location>
</feature>
<feature type="compositionally biased region" description="Low complexity" evidence="1">
    <location>
        <begin position="1161"/>
        <end position="1182"/>
    </location>
</feature>
<keyword evidence="4" id="KW-1185">Reference proteome</keyword>
<evidence type="ECO:0000313" key="3">
    <source>
        <dbReference type="EMBL" id="RPA84683.1"/>
    </source>
</evidence>
<feature type="compositionally biased region" description="Basic residues" evidence="1">
    <location>
        <begin position="649"/>
        <end position="666"/>
    </location>
</feature>
<proteinExistence type="predicted"/>
<dbReference type="InterPro" id="IPR051412">
    <property type="entry name" value="Formin_Homology_Diaphanous_sf"/>
</dbReference>
<feature type="region of interest" description="Disordered" evidence="1">
    <location>
        <begin position="901"/>
        <end position="1333"/>
    </location>
</feature>
<dbReference type="GO" id="GO:0030041">
    <property type="term" value="P:actin filament polymerization"/>
    <property type="evidence" value="ECO:0007669"/>
    <property type="project" value="TreeGrafter"/>
</dbReference>
<dbReference type="Gene3D" id="1.20.1280.50">
    <property type="match status" value="1"/>
</dbReference>
<dbReference type="PROSITE" id="PS50181">
    <property type="entry name" value="FBOX"/>
    <property type="match status" value="1"/>
</dbReference>
<accession>A0A3N4IEV9</accession>
<feature type="compositionally biased region" description="Pro residues" evidence="1">
    <location>
        <begin position="685"/>
        <end position="699"/>
    </location>
</feature>
<dbReference type="SMART" id="SM00256">
    <property type="entry name" value="FBOX"/>
    <property type="match status" value="1"/>
</dbReference>
<dbReference type="STRING" id="1160509.A0A3N4IEV9"/>
<dbReference type="InterPro" id="IPR057214">
    <property type="entry name" value="DUF7892"/>
</dbReference>
<feature type="compositionally biased region" description="Polar residues" evidence="1">
    <location>
        <begin position="293"/>
        <end position="306"/>
    </location>
</feature>
<dbReference type="InterPro" id="IPR036047">
    <property type="entry name" value="F-box-like_dom_sf"/>
</dbReference>
<feature type="compositionally biased region" description="Pro residues" evidence="1">
    <location>
        <begin position="979"/>
        <end position="989"/>
    </location>
</feature>
<organism evidence="3 4">
    <name type="scientific">Ascobolus immersus RN42</name>
    <dbReference type="NCBI Taxonomy" id="1160509"/>
    <lineage>
        <taxon>Eukaryota</taxon>
        <taxon>Fungi</taxon>
        <taxon>Dikarya</taxon>
        <taxon>Ascomycota</taxon>
        <taxon>Pezizomycotina</taxon>
        <taxon>Pezizomycetes</taxon>
        <taxon>Pezizales</taxon>
        <taxon>Ascobolaceae</taxon>
        <taxon>Ascobolus</taxon>
    </lineage>
</organism>
<feature type="compositionally biased region" description="Low complexity" evidence="1">
    <location>
        <begin position="1323"/>
        <end position="1333"/>
    </location>
</feature>